<name>A0A853JEM4_9GAMM</name>
<dbReference type="Proteomes" id="UP000578091">
    <property type="component" value="Unassembled WGS sequence"/>
</dbReference>
<dbReference type="InterPro" id="IPR035093">
    <property type="entry name" value="RelE/ParE_toxin_dom_sf"/>
</dbReference>
<dbReference type="PANTHER" id="PTHR33755">
    <property type="entry name" value="TOXIN PARE1-RELATED"/>
    <property type="match status" value="1"/>
</dbReference>
<dbReference type="InterPro" id="IPR051803">
    <property type="entry name" value="TA_system_RelE-like_toxin"/>
</dbReference>
<keyword evidence="4" id="KW-1185">Reference proteome</keyword>
<organism evidence="3 4">
    <name type="scientific">Luteimonas salinisoli</name>
    <dbReference type="NCBI Taxonomy" id="2752307"/>
    <lineage>
        <taxon>Bacteria</taxon>
        <taxon>Pseudomonadati</taxon>
        <taxon>Pseudomonadota</taxon>
        <taxon>Gammaproteobacteria</taxon>
        <taxon>Lysobacterales</taxon>
        <taxon>Lysobacteraceae</taxon>
        <taxon>Luteimonas</taxon>
    </lineage>
</organism>
<dbReference type="EMBL" id="JACCKA010000086">
    <property type="protein sequence ID" value="NZA27783.1"/>
    <property type="molecule type" value="Genomic_DNA"/>
</dbReference>
<gene>
    <name evidence="3" type="ORF">H0E84_15500</name>
</gene>
<evidence type="ECO:0000256" key="2">
    <source>
        <dbReference type="ARBA" id="ARBA00022649"/>
    </source>
</evidence>
<protein>
    <submittedName>
        <fullName evidence="3">Type II toxin-antitoxin system RelE/ParE family toxin</fullName>
    </submittedName>
</protein>
<evidence type="ECO:0000313" key="3">
    <source>
        <dbReference type="EMBL" id="NZA27783.1"/>
    </source>
</evidence>
<comment type="similarity">
    <text evidence="1">Belongs to the RelE toxin family.</text>
</comment>
<evidence type="ECO:0000256" key="1">
    <source>
        <dbReference type="ARBA" id="ARBA00006226"/>
    </source>
</evidence>
<accession>A0A853JEM4</accession>
<comment type="caution">
    <text evidence="3">The sequence shown here is derived from an EMBL/GenBank/DDBJ whole genome shotgun (WGS) entry which is preliminary data.</text>
</comment>
<dbReference type="Pfam" id="PF05016">
    <property type="entry name" value="ParE_toxin"/>
    <property type="match status" value="1"/>
</dbReference>
<keyword evidence="2" id="KW-1277">Toxin-antitoxin system</keyword>
<evidence type="ECO:0000313" key="4">
    <source>
        <dbReference type="Proteomes" id="UP000578091"/>
    </source>
</evidence>
<proteinExistence type="inferred from homology"/>
<dbReference type="InterPro" id="IPR007712">
    <property type="entry name" value="RelE/ParE_toxin"/>
</dbReference>
<dbReference type="RefSeq" id="WP_180679550.1">
    <property type="nucleotide sequence ID" value="NZ_JACCKA010000086.1"/>
</dbReference>
<dbReference type="PANTHER" id="PTHR33755:SF7">
    <property type="entry name" value="TOXIN MODULE OF TOXIN-ANTITOXIN SYSTEM RELE_STBE FAMILY"/>
    <property type="match status" value="1"/>
</dbReference>
<sequence length="100" mass="11495">MNFRVRFTEEAREDLHRLYDWLLERADGAVADRALQAIRDGITVLQLAPLSCRRADGGDSFLRELVIGFGTSGYVLLFEVEDDRTVTVLAARHQREEDYH</sequence>
<dbReference type="Gene3D" id="3.30.2310.20">
    <property type="entry name" value="RelE-like"/>
    <property type="match status" value="1"/>
</dbReference>
<reference evidence="3 4" key="1">
    <citation type="submission" date="2020-07" db="EMBL/GenBank/DDBJ databases">
        <title>Luteimonas sp. SJ-92.</title>
        <authorList>
            <person name="Huang X.-X."/>
            <person name="Xu L."/>
            <person name="Sun J.-Q."/>
        </authorList>
    </citation>
    <scope>NUCLEOTIDE SEQUENCE [LARGE SCALE GENOMIC DNA]</scope>
    <source>
        <strain evidence="3 4">SJ-92</strain>
    </source>
</reference>
<dbReference type="AlphaFoldDB" id="A0A853JEM4"/>